<keyword evidence="3" id="KW-1185">Reference proteome</keyword>
<dbReference type="AlphaFoldDB" id="A0A0D0DA22"/>
<dbReference type="EMBL" id="KN827032">
    <property type="protein sequence ID" value="KIK77344.1"/>
    <property type="molecule type" value="Genomic_DNA"/>
</dbReference>
<dbReference type="PANTHER" id="PTHR37475:SF1">
    <property type="entry name" value="ZYGOTE-SPECIFIC PROTEIN"/>
    <property type="match status" value="1"/>
</dbReference>
<dbReference type="InParanoid" id="A0A0D0DA22"/>
<dbReference type="OrthoDB" id="10063670at2759"/>
<protein>
    <recommendedName>
        <fullName evidence="4">Cysteine-rich protein</fullName>
    </recommendedName>
</protein>
<dbReference type="PANTHER" id="PTHR37475">
    <property type="entry name" value="ZYGOTE-SPECIFIC CLASS V COPY B GENE PROTEIN"/>
    <property type="match status" value="1"/>
</dbReference>
<accession>A0A0D0DA22</accession>
<evidence type="ECO:0000313" key="3">
    <source>
        <dbReference type="Proteomes" id="UP000054538"/>
    </source>
</evidence>
<organism evidence="2 3">
    <name type="scientific">Paxillus rubicundulus Ve08.2h10</name>
    <dbReference type="NCBI Taxonomy" id="930991"/>
    <lineage>
        <taxon>Eukaryota</taxon>
        <taxon>Fungi</taxon>
        <taxon>Dikarya</taxon>
        <taxon>Basidiomycota</taxon>
        <taxon>Agaricomycotina</taxon>
        <taxon>Agaricomycetes</taxon>
        <taxon>Agaricomycetidae</taxon>
        <taxon>Boletales</taxon>
        <taxon>Paxilineae</taxon>
        <taxon>Paxillaceae</taxon>
        <taxon>Paxillus</taxon>
    </lineage>
</organism>
<dbReference type="Proteomes" id="UP000054538">
    <property type="component" value="Unassembled WGS sequence"/>
</dbReference>
<evidence type="ECO:0000313" key="2">
    <source>
        <dbReference type="EMBL" id="KIK77344.1"/>
    </source>
</evidence>
<gene>
    <name evidence="2" type="ORF">PAXRUDRAFT_167182</name>
</gene>
<dbReference type="HOGENOM" id="CLU_166294_1_0_1"/>
<keyword evidence="1" id="KW-0732">Signal</keyword>
<proteinExistence type="predicted"/>
<reference evidence="2 3" key="1">
    <citation type="submission" date="2014-04" db="EMBL/GenBank/DDBJ databases">
        <authorList>
            <consortium name="DOE Joint Genome Institute"/>
            <person name="Kuo A."/>
            <person name="Kohler A."/>
            <person name="Jargeat P."/>
            <person name="Nagy L.G."/>
            <person name="Floudas D."/>
            <person name="Copeland A."/>
            <person name="Barry K.W."/>
            <person name="Cichocki N."/>
            <person name="Veneault-Fourrey C."/>
            <person name="LaButti K."/>
            <person name="Lindquist E.A."/>
            <person name="Lipzen A."/>
            <person name="Lundell T."/>
            <person name="Morin E."/>
            <person name="Murat C."/>
            <person name="Sun H."/>
            <person name="Tunlid A."/>
            <person name="Henrissat B."/>
            <person name="Grigoriev I.V."/>
            <person name="Hibbett D.S."/>
            <person name="Martin F."/>
            <person name="Nordberg H.P."/>
            <person name="Cantor M.N."/>
            <person name="Hua S.X."/>
        </authorList>
    </citation>
    <scope>NUCLEOTIDE SEQUENCE [LARGE SCALE GENOMIC DNA]</scope>
    <source>
        <strain evidence="2 3">Ve08.2h10</strain>
    </source>
</reference>
<sequence>MNLKRLVALTITVSAAPLVMAGPIAYALCQMGCNVLAYACYAGVGFTFGMTIIGAPPTILACNASLGTCMAACAATAPIP</sequence>
<feature type="chain" id="PRO_5002209023" description="Cysteine-rich protein" evidence="1">
    <location>
        <begin position="22"/>
        <end position="80"/>
    </location>
</feature>
<feature type="signal peptide" evidence="1">
    <location>
        <begin position="1"/>
        <end position="21"/>
    </location>
</feature>
<reference evidence="3" key="2">
    <citation type="submission" date="2015-01" db="EMBL/GenBank/DDBJ databases">
        <title>Evolutionary Origins and Diversification of the Mycorrhizal Mutualists.</title>
        <authorList>
            <consortium name="DOE Joint Genome Institute"/>
            <consortium name="Mycorrhizal Genomics Consortium"/>
            <person name="Kohler A."/>
            <person name="Kuo A."/>
            <person name="Nagy L.G."/>
            <person name="Floudas D."/>
            <person name="Copeland A."/>
            <person name="Barry K.W."/>
            <person name="Cichocki N."/>
            <person name="Veneault-Fourrey C."/>
            <person name="LaButti K."/>
            <person name="Lindquist E.A."/>
            <person name="Lipzen A."/>
            <person name="Lundell T."/>
            <person name="Morin E."/>
            <person name="Murat C."/>
            <person name="Riley R."/>
            <person name="Ohm R."/>
            <person name="Sun H."/>
            <person name="Tunlid A."/>
            <person name="Henrissat B."/>
            <person name="Grigoriev I.V."/>
            <person name="Hibbett D.S."/>
            <person name="Martin F."/>
        </authorList>
    </citation>
    <scope>NUCLEOTIDE SEQUENCE [LARGE SCALE GENOMIC DNA]</scope>
    <source>
        <strain evidence="3">Ve08.2h10</strain>
    </source>
</reference>
<name>A0A0D0DA22_9AGAM</name>
<evidence type="ECO:0008006" key="4">
    <source>
        <dbReference type="Google" id="ProtNLM"/>
    </source>
</evidence>
<dbReference type="STRING" id="930991.A0A0D0DA22"/>
<evidence type="ECO:0000256" key="1">
    <source>
        <dbReference type="SAM" id="SignalP"/>
    </source>
</evidence>